<dbReference type="Gene3D" id="1.20.1280.50">
    <property type="match status" value="1"/>
</dbReference>
<proteinExistence type="predicted"/>
<dbReference type="AlphaFoldDB" id="A0A1B6HTK8"/>
<dbReference type="PROSITE" id="PS50181">
    <property type="entry name" value="FBOX"/>
    <property type="match status" value="1"/>
</dbReference>
<evidence type="ECO:0000259" key="1">
    <source>
        <dbReference type="PROSITE" id="PS50181"/>
    </source>
</evidence>
<feature type="domain" description="F-box" evidence="1">
    <location>
        <begin position="18"/>
        <end position="68"/>
    </location>
</feature>
<dbReference type="InterPro" id="IPR001810">
    <property type="entry name" value="F-box_dom"/>
</dbReference>
<evidence type="ECO:0000313" key="2">
    <source>
        <dbReference type="EMBL" id="JAS77975.1"/>
    </source>
</evidence>
<dbReference type="EMBL" id="GECU01029731">
    <property type="protein sequence ID" value="JAS77975.1"/>
    <property type="molecule type" value="Transcribed_RNA"/>
</dbReference>
<dbReference type="SUPFAM" id="SSF81383">
    <property type="entry name" value="F-box domain"/>
    <property type="match status" value="1"/>
</dbReference>
<reference evidence="2" key="1">
    <citation type="submission" date="2015-11" db="EMBL/GenBank/DDBJ databases">
        <title>De novo transcriptome assembly of four potential Pierce s Disease insect vectors from Arizona vineyards.</title>
        <authorList>
            <person name="Tassone E.E."/>
        </authorList>
    </citation>
    <scope>NUCLEOTIDE SEQUENCE</scope>
</reference>
<dbReference type="InterPro" id="IPR036047">
    <property type="entry name" value="F-box-like_dom_sf"/>
</dbReference>
<organism evidence="2">
    <name type="scientific">Homalodisca liturata</name>
    <dbReference type="NCBI Taxonomy" id="320908"/>
    <lineage>
        <taxon>Eukaryota</taxon>
        <taxon>Metazoa</taxon>
        <taxon>Ecdysozoa</taxon>
        <taxon>Arthropoda</taxon>
        <taxon>Hexapoda</taxon>
        <taxon>Insecta</taxon>
        <taxon>Pterygota</taxon>
        <taxon>Neoptera</taxon>
        <taxon>Paraneoptera</taxon>
        <taxon>Hemiptera</taxon>
        <taxon>Auchenorrhyncha</taxon>
        <taxon>Membracoidea</taxon>
        <taxon>Cicadellidae</taxon>
        <taxon>Cicadellinae</taxon>
        <taxon>Proconiini</taxon>
        <taxon>Homalodisca</taxon>
    </lineage>
</organism>
<name>A0A1B6HTK8_9HEMI</name>
<sequence>MDENKSNGLLSSSSKSLEANILNLPWEVMQYIFCLLDGKSLIMCKRVSKSWKEHVHYLEKKVLYWYNHCNKEIPAGAQFDLLDHIYPCHWENQNCVNWKIIYKSWCFWENLKSVLRYASVEKFVSGLNGISAMKVSGEWLLMSTCHGGGKLIAKNLSNHIMLDVYVGTRPIVGFDLVISHRECVSNVRNLGVLEDFFNTLKHNEIWLDMKDCYVQIGKTYCHMVDKVRQKIRHSYGYEVKLINEGPNSVLYLNKTCSGVKGPDVMELELCSQYGSIVDFWQNKITVRDDSQMSKIDTFTINMKRQELFENLTMPIYKSPRDFGRVYTWHGLFFTNYSNSRILFFQTERDMFRIIPSIKMGCITAVLYYSTYLFLGTDRGQLMIYRVKDLERESEWIIAEPDPAFNSLIEVGCKIVEIAVVEPSRHTENKPMIICASPEDVYLISFKKL</sequence>
<accession>A0A1B6HTK8</accession>
<dbReference type="Pfam" id="PF00646">
    <property type="entry name" value="F-box"/>
    <property type="match status" value="1"/>
</dbReference>
<gene>
    <name evidence="2" type="ORF">g.28883</name>
</gene>
<protein>
    <recommendedName>
        <fullName evidence="1">F-box domain-containing protein</fullName>
    </recommendedName>
</protein>